<organism evidence="4 5">
    <name type="scientific">Liquidambar formosana</name>
    <name type="common">Formosan gum</name>
    <dbReference type="NCBI Taxonomy" id="63359"/>
    <lineage>
        <taxon>Eukaryota</taxon>
        <taxon>Viridiplantae</taxon>
        <taxon>Streptophyta</taxon>
        <taxon>Embryophyta</taxon>
        <taxon>Tracheophyta</taxon>
        <taxon>Spermatophyta</taxon>
        <taxon>Magnoliopsida</taxon>
        <taxon>eudicotyledons</taxon>
        <taxon>Gunneridae</taxon>
        <taxon>Pentapetalae</taxon>
        <taxon>Saxifragales</taxon>
        <taxon>Altingiaceae</taxon>
        <taxon>Liquidambar</taxon>
    </lineage>
</organism>
<dbReference type="AlphaFoldDB" id="A0AAP0NI52"/>
<accession>A0AAP0NI52</accession>
<reference evidence="4 5" key="1">
    <citation type="journal article" date="2024" name="Plant J.">
        <title>Genome sequences and population genomics reveal climatic adaptation and genomic divergence between two closely related sweetgum species.</title>
        <authorList>
            <person name="Xu W.Q."/>
            <person name="Ren C.Q."/>
            <person name="Zhang X.Y."/>
            <person name="Comes H.P."/>
            <person name="Liu X.H."/>
            <person name="Li Y.G."/>
            <person name="Kettle C.J."/>
            <person name="Jalonen R."/>
            <person name="Gaisberger H."/>
            <person name="Ma Y.Z."/>
            <person name="Qiu Y.X."/>
        </authorList>
    </citation>
    <scope>NUCLEOTIDE SEQUENCE [LARGE SCALE GENOMIC DNA]</scope>
    <source>
        <strain evidence="4">Hangzhou</strain>
    </source>
</reference>
<evidence type="ECO:0000256" key="2">
    <source>
        <dbReference type="ARBA" id="ARBA00023180"/>
    </source>
</evidence>
<evidence type="ECO:0000313" key="5">
    <source>
        <dbReference type="Proteomes" id="UP001415857"/>
    </source>
</evidence>
<dbReference type="Gene3D" id="3.40.50.1110">
    <property type="entry name" value="SGNH hydrolase"/>
    <property type="match status" value="1"/>
</dbReference>
<sequence>MEYLRVLVIAILVSWVLCVEYEKLKKACSPSCDFPAVYNFGDSNSDTGAISAAFYPAVLPYGETFFHRPVGRASDGRLVIDFIAEHLGLPYLSAYLDSIGTNFRQGANFATGSSTIRRPNKTMFQGGASPFSLDIQIEHYHQFKARTSYFYNQAKKPSDRSKLPRPEDFSKALYMFDIGQNDLLHGFVEMNDEQLRASIPDLVNQTATAIHPGFLDQHGCIKSQNDLVGDFNRQLKDIVIQLRAQLPDAALTYVDVYAAKYGLFRDAKNQGFNDPAKICCGYFENATRVSCANKANINGTEIYGGPCDNPSSVCQLGWCTLH</sequence>
<dbReference type="EMBL" id="JBBPBK010000013">
    <property type="protein sequence ID" value="KAK9272571.1"/>
    <property type="molecule type" value="Genomic_DNA"/>
</dbReference>
<evidence type="ECO:0000313" key="4">
    <source>
        <dbReference type="EMBL" id="KAK9272571.1"/>
    </source>
</evidence>
<comment type="caution">
    <text evidence="4">The sequence shown here is derived from an EMBL/GenBank/DDBJ whole genome shotgun (WGS) entry which is preliminary data.</text>
</comment>
<comment type="similarity">
    <text evidence="1">Belongs to the 'GDSL' lipolytic enzyme family.</text>
</comment>
<evidence type="ECO:0000256" key="1">
    <source>
        <dbReference type="ARBA" id="ARBA00008668"/>
    </source>
</evidence>
<name>A0AAP0NI52_LIQFO</name>
<dbReference type="InterPro" id="IPR036514">
    <property type="entry name" value="SGNH_hydro_sf"/>
</dbReference>
<dbReference type="GO" id="GO:0016788">
    <property type="term" value="F:hydrolase activity, acting on ester bonds"/>
    <property type="evidence" value="ECO:0007669"/>
    <property type="project" value="InterPro"/>
</dbReference>
<keyword evidence="2" id="KW-0325">Glycoprotein</keyword>
<evidence type="ECO:0000256" key="3">
    <source>
        <dbReference type="SAM" id="SignalP"/>
    </source>
</evidence>
<dbReference type="InterPro" id="IPR001087">
    <property type="entry name" value="GDSL"/>
</dbReference>
<feature type="chain" id="PRO_5042889885" evidence="3">
    <location>
        <begin position="19"/>
        <end position="322"/>
    </location>
</feature>
<feature type="signal peptide" evidence="3">
    <location>
        <begin position="1"/>
        <end position="18"/>
    </location>
</feature>
<dbReference type="Pfam" id="PF00657">
    <property type="entry name" value="Lipase_GDSL"/>
    <property type="match status" value="1"/>
</dbReference>
<keyword evidence="5" id="KW-1185">Reference proteome</keyword>
<proteinExistence type="inferred from homology"/>
<dbReference type="PANTHER" id="PTHR22835">
    <property type="entry name" value="ZINC FINGER FYVE DOMAIN CONTAINING PROTEIN"/>
    <property type="match status" value="1"/>
</dbReference>
<keyword evidence="3" id="KW-0732">Signal</keyword>
<gene>
    <name evidence="4" type="ORF">L1049_002945</name>
</gene>
<dbReference type="PANTHER" id="PTHR22835:SF546">
    <property type="entry name" value="GDSL-LIKE LIPASE_ACYLHYDROLASE"/>
    <property type="match status" value="1"/>
</dbReference>
<dbReference type="Proteomes" id="UP001415857">
    <property type="component" value="Unassembled WGS sequence"/>
</dbReference>
<protein>
    <submittedName>
        <fullName evidence="4">Uncharacterized protein</fullName>
    </submittedName>
</protein>